<keyword evidence="2 6" id="KW-1133">Transmembrane helix</keyword>
<dbReference type="Pfam" id="PF00015">
    <property type="entry name" value="MCPsignal"/>
    <property type="match status" value="1"/>
</dbReference>
<dbReference type="PANTHER" id="PTHR32089:SF112">
    <property type="entry name" value="LYSOZYME-LIKE PROTEIN-RELATED"/>
    <property type="match status" value="1"/>
</dbReference>
<dbReference type="PANTHER" id="PTHR32089">
    <property type="entry name" value="METHYL-ACCEPTING CHEMOTAXIS PROTEIN MCPB"/>
    <property type="match status" value="1"/>
</dbReference>
<dbReference type="GO" id="GO:0007165">
    <property type="term" value="P:signal transduction"/>
    <property type="evidence" value="ECO:0007669"/>
    <property type="project" value="UniProtKB-KW"/>
</dbReference>
<dbReference type="EMBL" id="SHKY01000001">
    <property type="protein sequence ID" value="RZU51543.1"/>
    <property type="molecule type" value="Genomic_DNA"/>
</dbReference>
<dbReference type="GO" id="GO:0016020">
    <property type="term" value="C:membrane"/>
    <property type="evidence" value="ECO:0007669"/>
    <property type="project" value="InterPro"/>
</dbReference>
<feature type="domain" description="HAMP" evidence="8">
    <location>
        <begin position="230"/>
        <end position="282"/>
    </location>
</feature>
<comment type="similarity">
    <text evidence="4">Belongs to the methyl-accepting chemotaxis (MCP) protein family.</text>
</comment>
<dbReference type="RefSeq" id="WP_165449513.1">
    <property type="nucleotide sequence ID" value="NZ_SHKY01000001.1"/>
</dbReference>
<keyword evidence="1 6" id="KW-0812">Transmembrane</keyword>
<dbReference type="AlphaFoldDB" id="A0A4Q7ZMB0"/>
<evidence type="ECO:0000256" key="6">
    <source>
        <dbReference type="SAM" id="Phobius"/>
    </source>
</evidence>
<dbReference type="InterPro" id="IPR004089">
    <property type="entry name" value="MCPsignal_dom"/>
</dbReference>
<dbReference type="SMART" id="SM00283">
    <property type="entry name" value="MA"/>
    <property type="match status" value="1"/>
</dbReference>
<dbReference type="Proteomes" id="UP000292564">
    <property type="component" value="Unassembled WGS sequence"/>
</dbReference>
<protein>
    <submittedName>
        <fullName evidence="9">Methyl-accepting chemotaxis protein</fullName>
    </submittedName>
</protein>
<dbReference type="PROSITE" id="PS50885">
    <property type="entry name" value="HAMP"/>
    <property type="match status" value="1"/>
</dbReference>
<organism evidence="9 10">
    <name type="scientific">Krasilnikovia cinnamomea</name>
    <dbReference type="NCBI Taxonomy" id="349313"/>
    <lineage>
        <taxon>Bacteria</taxon>
        <taxon>Bacillati</taxon>
        <taxon>Actinomycetota</taxon>
        <taxon>Actinomycetes</taxon>
        <taxon>Micromonosporales</taxon>
        <taxon>Micromonosporaceae</taxon>
        <taxon>Krasilnikovia</taxon>
    </lineage>
</organism>
<evidence type="ECO:0000256" key="3">
    <source>
        <dbReference type="ARBA" id="ARBA00023224"/>
    </source>
</evidence>
<dbReference type="SUPFAM" id="SSF58104">
    <property type="entry name" value="Methyl-accepting chemotaxis protein (MCP) signaling domain"/>
    <property type="match status" value="1"/>
</dbReference>
<dbReference type="GO" id="GO:0004888">
    <property type="term" value="F:transmembrane signaling receptor activity"/>
    <property type="evidence" value="ECO:0007669"/>
    <property type="project" value="InterPro"/>
</dbReference>
<evidence type="ECO:0000259" key="7">
    <source>
        <dbReference type="PROSITE" id="PS50111"/>
    </source>
</evidence>
<dbReference type="CDD" id="cd06225">
    <property type="entry name" value="HAMP"/>
    <property type="match status" value="1"/>
</dbReference>
<gene>
    <name evidence="9" type="ORF">EV385_3373</name>
</gene>
<comment type="caution">
    <text evidence="9">The sequence shown here is derived from an EMBL/GenBank/DDBJ whole genome shotgun (WGS) entry which is preliminary data.</text>
</comment>
<evidence type="ECO:0000256" key="4">
    <source>
        <dbReference type="ARBA" id="ARBA00029447"/>
    </source>
</evidence>
<dbReference type="PROSITE" id="PS50111">
    <property type="entry name" value="CHEMOTAXIS_TRANSDUC_2"/>
    <property type="match status" value="1"/>
</dbReference>
<evidence type="ECO:0000256" key="1">
    <source>
        <dbReference type="ARBA" id="ARBA00022692"/>
    </source>
</evidence>
<dbReference type="InterPro" id="IPR004090">
    <property type="entry name" value="Chemotax_Me-accpt_rcpt"/>
</dbReference>
<evidence type="ECO:0000313" key="9">
    <source>
        <dbReference type="EMBL" id="RZU51543.1"/>
    </source>
</evidence>
<evidence type="ECO:0000256" key="2">
    <source>
        <dbReference type="ARBA" id="ARBA00022989"/>
    </source>
</evidence>
<feature type="transmembrane region" description="Helical" evidence="6">
    <location>
        <begin position="25"/>
        <end position="47"/>
    </location>
</feature>
<dbReference type="SMART" id="SM00304">
    <property type="entry name" value="HAMP"/>
    <property type="match status" value="1"/>
</dbReference>
<dbReference type="Gene3D" id="1.10.287.950">
    <property type="entry name" value="Methyl-accepting chemotaxis protein"/>
    <property type="match status" value="1"/>
</dbReference>
<dbReference type="InterPro" id="IPR003660">
    <property type="entry name" value="HAMP_dom"/>
</dbReference>
<name>A0A4Q7ZMB0_9ACTN</name>
<evidence type="ECO:0000256" key="5">
    <source>
        <dbReference type="PROSITE-ProRule" id="PRU00284"/>
    </source>
</evidence>
<dbReference type="Pfam" id="PF12729">
    <property type="entry name" value="4HB_MCP_1"/>
    <property type="match status" value="1"/>
</dbReference>
<feature type="domain" description="Methyl-accepting transducer" evidence="7">
    <location>
        <begin position="280"/>
        <end position="516"/>
    </location>
</feature>
<dbReference type="PRINTS" id="PR00260">
    <property type="entry name" value="CHEMTRNSDUCR"/>
</dbReference>
<evidence type="ECO:0000313" key="10">
    <source>
        <dbReference type="Proteomes" id="UP000292564"/>
    </source>
</evidence>
<keyword evidence="6" id="KW-0472">Membrane</keyword>
<dbReference type="InterPro" id="IPR024478">
    <property type="entry name" value="HlyB_4HB_MCP"/>
</dbReference>
<sequence>MRHRLDNSSRPTEHRRGPLGRLADLPLAAKFFIALTLLAATALGTAWSGLVAQQRANAAARDTYQHALLPSNALESLRASALRSFLHLTTLASARDQQAVTGKIQQIRAEDAVQDKAFATYQQLGKLGKDPRVAQVKGTLTSFRAERDATLLPAAEAGQTQAYLARFTELWPGLTQTGAVITTLINEETALAAKQAKAAEASYQTNRLFVIGILCVGLLLAFGAAWAVIRQSVRSIKRMAAVLNRVSAGDLTQQVEVTSGDEIGRMGHALNHATNSMRTTLSELDRSAADLATSARHLTEVSATIAGGVDEVGSEADAVAMAAGNVSDNVSALATASEQMGASIREISLNAGQAAEVATQAVTVAESTTAVVAQLGESSAQISDVVKAITAIAAQTNLLALNATIEAARAGESGKGFAVVATEVKDLAQETARSTEDIANRVEAIQRDTNKAVEAIASITTIIGQISEYQTTIASAVEEQTATSQEINRSVSDAAGASAGIASNVSAVASASQVASSGVIQTHVAAEQVAQMSNDLKQLVSRFTI</sequence>
<evidence type="ECO:0000259" key="8">
    <source>
        <dbReference type="PROSITE" id="PS50885"/>
    </source>
</evidence>
<feature type="transmembrane region" description="Helical" evidence="6">
    <location>
        <begin position="208"/>
        <end position="229"/>
    </location>
</feature>
<reference evidence="9 10" key="1">
    <citation type="submission" date="2019-02" db="EMBL/GenBank/DDBJ databases">
        <title>Sequencing the genomes of 1000 actinobacteria strains.</title>
        <authorList>
            <person name="Klenk H.-P."/>
        </authorList>
    </citation>
    <scope>NUCLEOTIDE SEQUENCE [LARGE SCALE GENOMIC DNA]</scope>
    <source>
        <strain evidence="9 10">DSM 45162</strain>
    </source>
</reference>
<proteinExistence type="inferred from homology"/>
<dbReference type="Pfam" id="PF00672">
    <property type="entry name" value="HAMP"/>
    <property type="match status" value="1"/>
</dbReference>
<keyword evidence="3 5" id="KW-0807">Transducer</keyword>
<dbReference type="GO" id="GO:0006935">
    <property type="term" value="P:chemotaxis"/>
    <property type="evidence" value="ECO:0007669"/>
    <property type="project" value="InterPro"/>
</dbReference>
<keyword evidence="10" id="KW-1185">Reference proteome</keyword>
<accession>A0A4Q7ZMB0</accession>